<reference evidence="1" key="1">
    <citation type="submission" date="2018-05" db="EMBL/GenBank/DDBJ databases">
        <authorList>
            <person name="Lanie J.A."/>
            <person name="Ng W.-L."/>
            <person name="Kazmierczak K.M."/>
            <person name="Andrzejewski T.M."/>
            <person name="Davidsen T.M."/>
            <person name="Wayne K.J."/>
            <person name="Tettelin H."/>
            <person name="Glass J.I."/>
            <person name="Rusch D."/>
            <person name="Podicherti R."/>
            <person name="Tsui H.-C.T."/>
            <person name="Winkler M.E."/>
        </authorList>
    </citation>
    <scope>NUCLEOTIDE SEQUENCE</scope>
</reference>
<organism evidence="1">
    <name type="scientific">marine metagenome</name>
    <dbReference type="NCBI Taxonomy" id="408172"/>
    <lineage>
        <taxon>unclassified sequences</taxon>
        <taxon>metagenomes</taxon>
        <taxon>ecological metagenomes</taxon>
    </lineage>
</organism>
<name>A0A382LY05_9ZZZZ</name>
<dbReference type="AlphaFoldDB" id="A0A382LY05"/>
<sequence length="30" mass="3183">MRGSSFESSYITHVSLDSGLIDIKGVLNVG</sequence>
<proteinExistence type="predicted"/>
<accession>A0A382LY05</accession>
<evidence type="ECO:0000313" key="1">
    <source>
        <dbReference type="EMBL" id="SVC40595.1"/>
    </source>
</evidence>
<gene>
    <name evidence="1" type="ORF">METZ01_LOCUS293449</name>
</gene>
<dbReference type="EMBL" id="UINC01089469">
    <property type="protein sequence ID" value="SVC40595.1"/>
    <property type="molecule type" value="Genomic_DNA"/>
</dbReference>
<protein>
    <submittedName>
        <fullName evidence="1">Uncharacterized protein</fullName>
    </submittedName>
</protein>